<organism evidence="1 2">
    <name type="scientific">Helicovermis profundi</name>
    <dbReference type="NCBI Taxonomy" id="3065157"/>
    <lineage>
        <taxon>Bacteria</taxon>
        <taxon>Bacillati</taxon>
        <taxon>Bacillota</taxon>
        <taxon>Clostridia</taxon>
        <taxon>Helicovermis</taxon>
    </lineage>
</organism>
<dbReference type="AlphaFoldDB" id="A0AAU9EJZ4"/>
<proteinExistence type="predicted"/>
<dbReference type="RefSeq" id="WP_338535509.1">
    <property type="nucleotide sequence ID" value="NZ_AP028654.1"/>
</dbReference>
<sequence length="55" mass="6529">MGDTKVIKATDTLRIHYTTIGKEYEVLSEDEECYKIADNRGKFNWVPKRYFEVVK</sequence>
<accession>A0AAU9EJZ4</accession>
<keyword evidence="2" id="KW-1185">Reference proteome</keyword>
<name>A0AAU9EJZ4_9FIRM</name>
<dbReference type="InterPro" id="IPR045447">
    <property type="entry name" value="DUF6501"/>
</dbReference>
<reference evidence="1 2" key="1">
    <citation type="submission" date="2023-08" db="EMBL/GenBank/DDBJ databases">
        <title>Helicovermis profunda gen. nov., sp. nov., a novel mesophilic, fermentative bacterium within the Bacillota from a deep-sea hydrothermal vent chimney.</title>
        <authorList>
            <person name="Miyazaki U."/>
            <person name="Mizutani D."/>
            <person name="Hashimoto Y."/>
            <person name="Tame A."/>
            <person name="Sawayama S."/>
            <person name="Miyazaki J."/>
            <person name="Takai K."/>
            <person name="Nakagawa S."/>
        </authorList>
    </citation>
    <scope>NUCLEOTIDE SEQUENCE [LARGE SCALE GENOMIC DNA]</scope>
    <source>
        <strain evidence="1 2">S502</strain>
    </source>
</reference>
<dbReference type="Proteomes" id="UP001321786">
    <property type="component" value="Chromosome"/>
</dbReference>
<dbReference type="EMBL" id="AP028654">
    <property type="protein sequence ID" value="BEP29898.1"/>
    <property type="molecule type" value="Genomic_DNA"/>
</dbReference>
<dbReference type="Pfam" id="PF20111">
    <property type="entry name" value="DUF6501"/>
    <property type="match status" value="1"/>
</dbReference>
<protein>
    <submittedName>
        <fullName evidence="1">Uncharacterized protein</fullName>
    </submittedName>
</protein>
<gene>
    <name evidence="1" type="ORF">HLPR_22290</name>
</gene>
<dbReference type="KEGG" id="hprf:HLPR_22290"/>
<evidence type="ECO:0000313" key="1">
    <source>
        <dbReference type="EMBL" id="BEP29898.1"/>
    </source>
</evidence>
<evidence type="ECO:0000313" key="2">
    <source>
        <dbReference type="Proteomes" id="UP001321786"/>
    </source>
</evidence>